<gene>
    <name evidence="2" type="ORF">GCM10009606_31660</name>
</gene>
<dbReference type="Pfam" id="PF00899">
    <property type="entry name" value="ThiF"/>
    <property type="match status" value="1"/>
</dbReference>
<keyword evidence="2" id="KW-0548">Nucleotidyltransferase</keyword>
<accession>A0ABN1UJ52</accession>
<reference evidence="2 3" key="1">
    <citation type="journal article" date="2019" name="Int. J. Syst. Evol. Microbiol.">
        <title>The Global Catalogue of Microorganisms (GCM) 10K type strain sequencing project: providing services to taxonomists for standard genome sequencing and annotation.</title>
        <authorList>
            <consortium name="The Broad Institute Genomics Platform"/>
            <consortium name="The Broad Institute Genome Sequencing Center for Infectious Disease"/>
            <person name="Wu L."/>
            <person name="Ma J."/>
        </authorList>
    </citation>
    <scope>NUCLEOTIDE SEQUENCE [LARGE SCALE GENOMIC DNA]</scope>
    <source>
        <strain evidence="2 3">JCM 11813</strain>
    </source>
</reference>
<proteinExistence type="predicted"/>
<keyword evidence="3" id="KW-1185">Reference proteome</keyword>
<evidence type="ECO:0000313" key="2">
    <source>
        <dbReference type="EMBL" id="GAA1150724.1"/>
    </source>
</evidence>
<dbReference type="SUPFAM" id="SSF69572">
    <property type="entry name" value="Activating enzymes of the ubiquitin-like proteins"/>
    <property type="match status" value="1"/>
</dbReference>
<dbReference type="InterPro" id="IPR029752">
    <property type="entry name" value="D-isomer_DH_CS1"/>
</dbReference>
<comment type="caution">
    <text evidence="2">The sequence shown here is derived from an EMBL/GenBank/DDBJ whole genome shotgun (WGS) entry which is preliminary data.</text>
</comment>
<dbReference type="InterPro" id="IPR000594">
    <property type="entry name" value="ThiF_NAD_FAD-bd"/>
</dbReference>
<evidence type="ECO:0000313" key="3">
    <source>
        <dbReference type="Proteomes" id="UP001499979"/>
    </source>
</evidence>
<dbReference type="EMBL" id="BAAAJE010000016">
    <property type="protein sequence ID" value="GAA1150724.1"/>
    <property type="molecule type" value="Genomic_DNA"/>
</dbReference>
<evidence type="ECO:0000259" key="1">
    <source>
        <dbReference type="Pfam" id="PF00899"/>
    </source>
</evidence>
<organism evidence="2 3">
    <name type="scientific">Nocardioides aquiterrae</name>
    <dbReference type="NCBI Taxonomy" id="203799"/>
    <lineage>
        <taxon>Bacteria</taxon>
        <taxon>Bacillati</taxon>
        <taxon>Actinomycetota</taxon>
        <taxon>Actinomycetes</taxon>
        <taxon>Propionibacteriales</taxon>
        <taxon>Nocardioidaceae</taxon>
        <taxon>Nocardioides</taxon>
    </lineage>
</organism>
<dbReference type="PROSITE" id="PS00065">
    <property type="entry name" value="D_2_HYDROXYACID_DH_1"/>
    <property type="match status" value="1"/>
</dbReference>
<dbReference type="InterPro" id="IPR035985">
    <property type="entry name" value="Ubiquitin-activating_enz"/>
</dbReference>
<keyword evidence="2" id="KW-0808">Transferase</keyword>
<name>A0ABN1UJ52_9ACTN</name>
<dbReference type="GO" id="GO:0016779">
    <property type="term" value="F:nucleotidyltransferase activity"/>
    <property type="evidence" value="ECO:0007669"/>
    <property type="project" value="UniProtKB-KW"/>
</dbReference>
<protein>
    <submittedName>
        <fullName evidence="2">ThiF family adenylyltransferase</fullName>
    </submittedName>
</protein>
<dbReference type="RefSeq" id="WP_343908556.1">
    <property type="nucleotide sequence ID" value="NZ_BAAAJE010000016.1"/>
</dbReference>
<feature type="domain" description="THIF-type NAD/FAD binding fold" evidence="1">
    <location>
        <begin position="352"/>
        <end position="515"/>
    </location>
</feature>
<dbReference type="Gene3D" id="3.40.50.720">
    <property type="entry name" value="NAD(P)-binding Rossmann-like Domain"/>
    <property type="match status" value="1"/>
</dbReference>
<sequence length="621" mass="67741">MSDAASASSLPLLPWWQQWEGRLEAELARFAERDLPVTVVEDPRHGATRLVLESRAPLPAGNGDTRVLVVYPDGFPHRKFAVYAPDIELARHQAPGGNLCVFPRDARYWHPDCMAADTVADDVPRLIRLVEVGGNELRDAEDPQGEPFTTYYQAINLGGVIVDERADAVNLTDGMGGFMHIAFDSQQVDWLRGVPDPIPEDWRVDMGQGLLLRLKDNHGNDLLGDPHERLRAAFGPTIEGRWTYLPEPPRVESAELLWGAAIEADDNLARWAQNTNGPQLIGLCTREEVQQDVYENAWVFLSRVVTKDRAKGRNARSGNPSKRAAARLATSPTIIRALRWTPADLAIRIPELAPLRSTTIAVVGLGSLGAPLVQELVKARVGQVRITDFDHVEPGTSVRHPLGLSDAGLDKGLALLRWAQRHNPEVDVQPMGLMIGAASPEQSGRTEREILHGILDGVDLLVSATAEPDVNRQLDGAATAMGLSRLYLWSQSGYGGVVALLEPGKTGCFHCLSLYLSRRSDEGNHVVQVPDDVDGQPAGTIQGRGCADKTFTANHADLLPLSIQAARVAFGHLCGDAGGYPKFVDNVFAVQMREPDGQPIPPRWTSFQLPPDPECPLCSHA</sequence>
<dbReference type="Proteomes" id="UP001499979">
    <property type="component" value="Unassembled WGS sequence"/>
</dbReference>